<evidence type="ECO:0000256" key="3">
    <source>
        <dbReference type="ARBA" id="ARBA00023315"/>
    </source>
</evidence>
<comment type="caution">
    <text evidence="4">The sequence shown here is derived from an EMBL/GenBank/DDBJ whole genome shotgun (WGS) entry which is preliminary data.</text>
</comment>
<organism evidence="4 5">
    <name type="scientific">Rubripirellula obstinata</name>
    <dbReference type="NCBI Taxonomy" id="406547"/>
    <lineage>
        <taxon>Bacteria</taxon>
        <taxon>Pseudomonadati</taxon>
        <taxon>Planctomycetota</taxon>
        <taxon>Planctomycetia</taxon>
        <taxon>Pirellulales</taxon>
        <taxon>Pirellulaceae</taxon>
        <taxon>Rubripirellula</taxon>
    </lineage>
</organism>
<keyword evidence="1" id="KW-1277">Toxin-antitoxin system</keyword>
<dbReference type="PANTHER" id="PTHR36449">
    <property type="entry name" value="ACETYLTRANSFERASE-RELATED"/>
    <property type="match status" value="1"/>
</dbReference>
<proteinExistence type="predicted"/>
<keyword evidence="2" id="KW-0808">Transferase</keyword>
<dbReference type="RefSeq" id="WP_068264238.1">
    <property type="nucleotide sequence ID" value="NZ_LWSK01000057.1"/>
</dbReference>
<dbReference type="Proteomes" id="UP000322699">
    <property type="component" value="Unassembled WGS sequence"/>
</dbReference>
<evidence type="ECO:0000313" key="5">
    <source>
        <dbReference type="Proteomes" id="UP000322699"/>
    </source>
</evidence>
<gene>
    <name evidence="4" type="ORF">LF1_05170</name>
</gene>
<evidence type="ECO:0000256" key="2">
    <source>
        <dbReference type="ARBA" id="ARBA00022679"/>
    </source>
</evidence>
<accession>A0A5B1CBU0</accession>
<keyword evidence="5" id="KW-1185">Reference proteome</keyword>
<keyword evidence="3" id="KW-0012">Acyltransferase</keyword>
<dbReference type="AlphaFoldDB" id="A0A5B1CBU0"/>
<dbReference type="OrthoDB" id="9799147at2"/>
<dbReference type="SUPFAM" id="SSF55729">
    <property type="entry name" value="Acyl-CoA N-acyltransferases (Nat)"/>
    <property type="match status" value="1"/>
</dbReference>
<sequence>MNGFLCEALSKTHDRKRFDCGVSALNAYLARSANQDVKRKVAAVFVMCPQAEPERIAGFYTLCSTSVELTGLPDELKKRLPRYPQVPGILIGRLARDDDFPGLGSLLLADALARCVAASTQIAATLIVVDAKDLAAQSFYEKYGFKTLPNLPSRLFMSMSIAEKL</sequence>
<dbReference type="GO" id="GO:0016746">
    <property type="term" value="F:acyltransferase activity"/>
    <property type="evidence" value="ECO:0007669"/>
    <property type="project" value="UniProtKB-KW"/>
</dbReference>
<dbReference type="Gene3D" id="3.40.630.30">
    <property type="match status" value="1"/>
</dbReference>
<dbReference type="EMBL" id="VRLW01000001">
    <property type="protein sequence ID" value="KAA1258026.1"/>
    <property type="molecule type" value="Genomic_DNA"/>
</dbReference>
<evidence type="ECO:0008006" key="6">
    <source>
        <dbReference type="Google" id="ProtNLM"/>
    </source>
</evidence>
<dbReference type="PANTHER" id="PTHR36449:SF1">
    <property type="entry name" value="ACETYLTRANSFERASE"/>
    <property type="match status" value="1"/>
</dbReference>
<dbReference type="InterPro" id="IPR016181">
    <property type="entry name" value="Acyl_CoA_acyltransferase"/>
</dbReference>
<name>A0A5B1CBU0_9BACT</name>
<protein>
    <recommendedName>
        <fullName evidence="6">Acetyltransferase (GNAT) family protein</fullName>
    </recommendedName>
</protein>
<evidence type="ECO:0000313" key="4">
    <source>
        <dbReference type="EMBL" id="KAA1258026.1"/>
    </source>
</evidence>
<reference evidence="4 5" key="1">
    <citation type="submission" date="2019-08" db="EMBL/GenBank/DDBJ databases">
        <title>Deep-cultivation of Planctomycetes and their phenomic and genomic characterization uncovers novel biology.</title>
        <authorList>
            <person name="Wiegand S."/>
            <person name="Jogler M."/>
            <person name="Boedeker C."/>
            <person name="Pinto D."/>
            <person name="Vollmers J."/>
            <person name="Rivas-Marin E."/>
            <person name="Kohn T."/>
            <person name="Peeters S.H."/>
            <person name="Heuer A."/>
            <person name="Rast P."/>
            <person name="Oberbeckmann S."/>
            <person name="Bunk B."/>
            <person name="Jeske O."/>
            <person name="Meyerdierks A."/>
            <person name="Storesund J.E."/>
            <person name="Kallscheuer N."/>
            <person name="Luecker S."/>
            <person name="Lage O.M."/>
            <person name="Pohl T."/>
            <person name="Merkel B.J."/>
            <person name="Hornburger P."/>
            <person name="Mueller R.-W."/>
            <person name="Bruemmer F."/>
            <person name="Labrenz M."/>
            <person name="Spormann A.M."/>
            <person name="Op Den Camp H."/>
            <person name="Overmann J."/>
            <person name="Amann R."/>
            <person name="Jetten M.S.M."/>
            <person name="Mascher T."/>
            <person name="Medema M.H."/>
            <person name="Devos D.P."/>
            <person name="Kaster A.-K."/>
            <person name="Ovreas L."/>
            <person name="Rohde M."/>
            <person name="Galperin M.Y."/>
            <person name="Jogler C."/>
        </authorList>
    </citation>
    <scope>NUCLEOTIDE SEQUENCE [LARGE SCALE GENOMIC DNA]</scope>
    <source>
        <strain evidence="4 5">LF1</strain>
    </source>
</reference>
<evidence type="ECO:0000256" key="1">
    <source>
        <dbReference type="ARBA" id="ARBA00022649"/>
    </source>
</evidence>